<protein>
    <submittedName>
        <fullName evidence="2">DUF4192 domain-containing protein</fullName>
    </submittedName>
</protein>
<feature type="region of interest" description="Disordered" evidence="1">
    <location>
        <begin position="384"/>
        <end position="425"/>
    </location>
</feature>
<feature type="compositionally biased region" description="Basic and acidic residues" evidence="1">
    <location>
        <begin position="397"/>
        <end position="417"/>
    </location>
</feature>
<comment type="caution">
    <text evidence="2">The sequence shown here is derived from an EMBL/GenBank/DDBJ whole genome shotgun (WGS) entry which is preliminary data.</text>
</comment>
<reference evidence="2 3" key="1">
    <citation type="submission" date="2022-02" db="EMBL/GenBank/DDBJ databases">
        <title>Uncovering new skin microbiome diversity through culturing and metagenomics.</title>
        <authorList>
            <person name="Conlan S."/>
            <person name="Deming C."/>
            <person name="Nisc Comparative Sequencing Program N."/>
            <person name="Segre J.A."/>
        </authorList>
    </citation>
    <scope>NUCLEOTIDE SEQUENCE [LARGE SCALE GENOMIC DNA]</scope>
    <source>
        <strain evidence="2 3">ACRQZ</strain>
    </source>
</reference>
<evidence type="ECO:0000313" key="2">
    <source>
        <dbReference type="EMBL" id="MCG7323787.1"/>
    </source>
</evidence>
<dbReference type="InterPro" id="IPR025447">
    <property type="entry name" value="DUF4192"/>
</dbReference>
<evidence type="ECO:0000256" key="1">
    <source>
        <dbReference type="SAM" id="MobiDB-lite"/>
    </source>
</evidence>
<organism evidence="2 3">
    <name type="scientific">Arsenicicoccus bolidensis</name>
    <dbReference type="NCBI Taxonomy" id="229480"/>
    <lineage>
        <taxon>Bacteria</taxon>
        <taxon>Bacillati</taxon>
        <taxon>Actinomycetota</taxon>
        <taxon>Actinomycetes</taxon>
        <taxon>Micrococcales</taxon>
        <taxon>Intrasporangiaceae</taxon>
        <taxon>Arsenicicoccus</taxon>
    </lineage>
</organism>
<sequence>PFPSSPADAPVASVRDSSQLVATLPYLLGFHPTESLVVLGLVPSSTGRLCVGPCARIDLPPVGTPAAILWDAVHGRMARHSRHLVVVGYVPGSGDRDDPASAWGCELLDEILVLAGRADVEVVDAVVVGATGWWSLLAPDSACRPSRLQPLPDPSQVEAVADLVLAGSAPFADRDAALARVRAAPEDDRCRDVRDALAGGGRSPRAAAGEQSGWAHVVPGLDAWARLLGWAQASEHAPAMASQDEWSAQDLAAAVTVTQDKAVRDAVLAWCAPGMIPAALLPHELRDRCLRALGRPVRWGSADRERREVLQERLLLVARVVPPEHAAGVLTIAGVVAWSLGDHMIAAAALRRALAVEPGHTMARLVLPAVERLAVYSEVIGHGRDDRDARGGQAGRAAHDVQHRHDAQHRQDADHRGAHGAGPMG</sequence>
<dbReference type="Proteomes" id="UP001521931">
    <property type="component" value="Unassembled WGS sequence"/>
</dbReference>
<feature type="non-terminal residue" evidence="2">
    <location>
        <position position="1"/>
    </location>
</feature>
<proteinExistence type="predicted"/>
<accession>A0ABS9Q8U2</accession>
<name>A0ABS9Q8U2_9MICO</name>
<dbReference type="RefSeq" id="WP_239266676.1">
    <property type="nucleotide sequence ID" value="NZ_JAKRCV010000115.1"/>
</dbReference>
<evidence type="ECO:0000313" key="3">
    <source>
        <dbReference type="Proteomes" id="UP001521931"/>
    </source>
</evidence>
<keyword evidence="3" id="KW-1185">Reference proteome</keyword>
<gene>
    <name evidence="2" type="ORF">MHL29_18150</name>
</gene>
<dbReference type="EMBL" id="JAKRCV010000115">
    <property type="protein sequence ID" value="MCG7323787.1"/>
    <property type="molecule type" value="Genomic_DNA"/>
</dbReference>
<dbReference type="Pfam" id="PF13830">
    <property type="entry name" value="DUF4192"/>
    <property type="match status" value="1"/>
</dbReference>